<dbReference type="EMBL" id="JABBYC010000088">
    <property type="protein sequence ID" value="MBL0888822.1"/>
    <property type="molecule type" value="Genomic_DNA"/>
</dbReference>
<evidence type="ECO:0000256" key="1">
    <source>
        <dbReference type="SAM" id="MobiDB-lite"/>
    </source>
</evidence>
<feature type="compositionally biased region" description="Gly residues" evidence="1">
    <location>
        <begin position="415"/>
        <end position="443"/>
    </location>
</feature>
<name>A0ABS1LRB8_9MICO</name>
<comment type="caution">
    <text evidence="3">The sequence shown here is derived from an EMBL/GenBank/DDBJ whole genome shotgun (WGS) entry which is preliminary data.</text>
</comment>
<dbReference type="InterPro" id="IPR036844">
    <property type="entry name" value="Hint_dom_sf"/>
</dbReference>
<dbReference type="Pfam" id="PF07591">
    <property type="entry name" value="PT-HINT"/>
    <property type="match status" value="1"/>
</dbReference>
<dbReference type="NCBIfam" id="TIGR01443">
    <property type="entry name" value="intein_Cterm"/>
    <property type="match status" value="1"/>
</dbReference>
<feature type="domain" description="Hint" evidence="2">
    <location>
        <begin position="554"/>
        <end position="649"/>
    </location>
</feature>
<sequence>MDANGEMAKVDLGNTYGATATYQYDAGTRRLANIGLYREDVVGSELDVSYTYDDAGNVLSQADQPDAAHMAAQQDTQCYSYDILNRLTEAWTPGNGDCSQDAFTGAMGGAAPYWTEWEFDQVGNRTRQIEHAPDGVATITAYEHGQGLGVDGAGPHAVTGIDVTTRATDGSETTVGADYAYDDAGRMTVRQHANGSASDALGWDAESELTHVGTGSAERDYVYDADGTRLVRFLYDNVYVTLPGGSEVFLKKTTGVIQTTRYYQFAGQTVAMRDGAGLGGVMSMVNDHHGTTVARVPNTNPATDAVERTYTDPYGNLRGGSWAPGPRGGFLSEFRDGTGLTLLGARYYDPQLGRFITLDPVLDLTDPQQWHGYAYSHSNPTTYSDPAGLREFASDTLHGDTPDQIRAAVQHTHGPGSGGRGSGGGSGGGGTGGGTSSGGGSSAPGGELEDTTVESAEIAEAREVSNMTVTDVVIDLGWDLLKDFVGWNDLMGCIEADVASCAWLAAGITPAGKGAKAIKALYRVIDGTVAFFKKQKKARKLLETVGAVCPVGGKRSFAATTPVLMADGTHKPISEIEIGDEVLATDPETGEQGARLVTHLWVHQDDLYEFEVDNELIVTTEDHPYWSVTDQTWEGAEELDRGEHVLTASGRTATVTRPVDPHTRETDAAYNLTVSDLHTYYVLAGARPVLVHNSSCGVNDARDALKGWQTRYIQMGDQHLRLTKERMQHFLERHHPSYRTGPDKAKQTNFRKNMSIQDVEDAIRSVTQQNRGLISSRGVSDIYQVEGVYGGVTYTMGIRNGTIGQFYPH</sequence>
<dbReference type="CDD" id="cd00081">
    <property type="entry name" value="Hint"/>
    <property type="match status" value="1"/>
</dbReference>
<accession>A0ABS1LRB8</accession>
<dbReference type="SUPFAM" id="SSF51294">
    <property type="entry name" value="Hedgehog/intein (Hint) domain"/>
    <property type="match status" value="1"/>
</dbReference>
<proteinExistence type="predicted"/>
<evidence type="ECO:0000313" key="3">
    <source>
        <dbReference type="EMBL" id="MBL0888822.1"/>
    </source>
</evidence>
<gene>
    <name evidence="3" type="ORF">HGK34_21520</name>
</gene>
<dbReference type="Gene3D" id="2.170.16.10">
    <property type="entry name" value="Hedgehog/Intein (Hint) domain"/>
    <property type="match status" value="1"/>
</dbReference>
<dbReference type="InterPro" id="IPR030934">
    <property type="entry name" value="Intein_C"/>
</dbReference>
<dbReference type="RefSeq" id="WP_201851337.1">
    <property type="nucleotide sequence ID" value="NZ_JABBYC010000088.1"/>
</dbReference>
<feature type="region of interest" description="Disordered" evidence="1">
    <location>
        <begin position="379"/>
        <end position="452"/>
    </location>
</feature>
<keyword evidence="4" id="KW-1185">Reference proteome</keyword>
<dbReference type="SMART" id="SM00306">
    <property type="entry name" value="HintN"/>
    <property type="match status" value="1"/>
</dbReference>
<organism evidence="3 4">
    <name type="scientific">Myceligenerans indicum</name>
    <dbReference type="NCBI Taxonomy" id="2593663"/>
    <lineage>
        <taxon>Bacteria</taxon>
        <taxon>Bacillati</taxon>
        <taxon>Actinomycetota</taxon>
        <taxon>Actinomycetes</taxon>
        <taxon>Micrococcales</taxon>
        <taxon>Promicromonosporaceae</taxon>
        <taxon>Myceligenerans</taxon>
    </lineage>
</organism>
<evidence type="ECO:0000313" key="4">
    <source>
        <dbReference type="Proteomes" id="UP000675409"/>
    </source>
</evidence>
<dbReference type="InterPro" id="IPR006141">
    <property type="entry name" value="Intein_N"/>
</dbReference>
<protein>
    <recommendedName>
        <fullName evidence="2">Hint domain-containing protein</fullName>
    </recommendedName>
</protein>
<dbReference type="PANTHER" id="PTHR32305">
    <property type="match status" value="1"/>
</dbReference>
<dbReference type="InterPro" id="IPR003587">
    <property type="entry name" value="Hint_dom_N"/>
</dbReference>
<dbReference type="Gene3D" id="2.180.10.10">
    <property type="entry name" value="RHS repeat-associated core"/>
    <property type="match status" value="1"/>
</dbReference>
<dbReference type="PANTHER" id="PTHR32305:SF17">
    <property type="entry name" value="TRNA NUCLEASE WAPA"/>
    <property type="match status" value="1"/>
</dbReference>
<reference evidence="3 4" key="1">
    <citation type="journal article" date="2021" name="Arch. Microbiol.">
        <title>Myceligenerans indicum sp. nov., an actinobacterium isolated from mangrove sediment of Sundarbans, India.</title>
        <authorList>
            <person name="Asha K."/>
            <person name="Bhadury P."/>
        </authorList>
    </citation>
    <scope>NUCLEOTIDE SEQUENCE [LARGE SCALE GENOMIC DNA]</scope>
    <source>
        <strain evidence="3 4">I2</strain>
    </source>
</reference>
<dbReference type="InterPro" id="IPR022385">
    <property type="entry name" value="Rhs_assc_core"/>
</dbReference>
<dbReference type="Proteomes" id="UP000675409">
    <property type="component" value="Unassembled WGS sequence"/>
</dbReference>
<dbReference type="PROSITE" id="PS50817">
    <property type="entry name" value="INTEIN_N_TER"/>
    <property type="match status" value="1"/>
</dbReference>
<dbReference type="InterPro" id="IPR050708">
    <property type="entry name" value="T6SS_VgrG/RHS"/>
</dbReference>
<evidence type="ECO:0000259" key="2">
    <source>
        <dbReference type="SMART" id="SM00306"/>
    </source>
</evidence>
<dbReference type="NCBIfam" id="TIGR03696">
    <property type="entry name" value="Rhs_assc_core"/>
    <property type="match status" value="1"/>
</dbReference>